<comment type="similarity">
    <text evidence="1">Belongs to the neutral ceramidase family.</text>
</comment>
<feature type="domain" description="Neutral/alkaline non-lysosomal ceramidase N-terminal" evidence="7">
    <location>
        <begin position="439"/>
        <end position="942"/>
    </location>
</feature>
<feature type="region of interest" description="Disordered" evidence="5">
    <location>
        <begin position="69"/>
        <end position="113"/>
    </location>
</feature>
<comment type="caution">
    <text evidence="9">The sequence shown here is derived from an EMBL/GenBank/DDBJ whole genome shotgun (WGS) entry which is preliminary data.</text>
</comment>
<evidence type="ECO:0000256" key="3">
    <source>
        <dbReference type="ARBA" id="ARBA00019235"/>
    </source>
</evidence>
<organism evidence="9 10">
    <name type="scientific">Clavelina lepadiformis</name>
    <name type="common">Light-bulb sea squirt</name>
    <name type="synonym">Ascidia lepadiformis</name>
    <dbReference type="NCBI Taxonomy" id="159417"/>
    <lineage>
        <taxon>Eukaryota</taxon>
        <taxon>Metazoa</taxon>
        <taxon>Chordata</taxon>
        <taxon>Tunicata</taxon>
        <taxon>Ascidiacea</taxon>
        <taxon>Aplousobranchia</taxon>
        <taxon>Clavelinidae</taxon>
        <taxon>Clavelina</taxon>
    </lineage>
</organism>
<keyword evidence="10" id="KW-1185">Reference proteome</keyword>
<feature type="region of interest" description="Disordered" evidence="5">
    <location>
        <begin position="324"/>
        <end position="387"/>
    </location>
</feature>
<keyword evidence="6" id="KW-0812">Transmembrane</keyword>
<dbReference type="Proteomes" id="UP001642483">
    <property type="component" value="Unassembled WGS sequence"/>
</dbReference>
<evidence type="ECO:0000256" key="4">
    <source>
        <dbReference type="ARBA" id="ARBA00022801"/>
    </source>
</evidence>
<protein>
    <recommendedName>
        <fullName evidence="3">Neutral ceramidase</fullName>
        <ecNumber evidence="2">3.5.1.23</ecNumber>
    </recommendedName>
</protein>
<feature type="region of interest" description="Disordered" evidence="5">
    <location>
        <begin position="1"/>
        <end position="54"/>
    </location>
</feature>
<reference evidence="9 10" key="1">
    <citation type="submission" date="2024-02" db="EMBL/GenBank/DDBJ databases">
        <authorList>
            <person name="Daric V."/>
            <person name="Darras S."/>
        </authorList>
    </citation>
    <scope>NUCLEOTIDE SEQUENCE [LARGE SCALE GENOMIC DNA]</scope>
</reference>
<feature type="compositionally biased region" description="Basic and acidic residues" evidence="5">
    <location>
        <begin position="1"/>
        <end position="10"/>
    </location>
</feature>
<feature type="compositionally biased region" description="Low complexity" evidence="5">
    <location>
        <begin position="333"/>
        <end position="344"/>
    </location>
</feature>
<dbReference type="PANTHER" id="PTHR12670">
    <property type="entry name" value="CERAMIDASE"/>
    <property type="match status" value="1"/>
</dbReference>
<dbReference type="InterPro" id="IPR006823">
    <property type="entry name" value="Ceramidase_alk"/>
</dbReference>
<dbReference type="Pfam" id="PF04734">
    <property type="entry name" value="Ceramidase_alk"/>
    <property type="match status" value="1"/>
</dbReference>
<gene>
    <name evidence="9" type="ORF">CVLEPA_LOCUS5104</name>
</gene>
<dbReference type="EC" id="3.5.1.23" evidence="2"/>
<evidence type="ECO:0000313" key="9">
    <source>
        <dbReference type="EMBL" id="CAK8675531.1"/>
    </source>
</evidence>
<feature type="domain" description="Neutral/alkaline non-lysosomal ceramidase C-terminal" evidence="8">
    <location>
        <begin position="944"/>
        <end position="1109"/>
    </location>
</feature>
<evidence type="ECO:0000313" key="10">
    <source>
        <dbReference type="Proteomes" id="UP001642483"/>
    </source>
</evidence>
<dbReference type="EMBL" id="CAWYQH010000024">
    <property type="protein sequence ID" value="CAK8675531.1"/>
    <property type="molecule type" value="Genomic_DNA"/>
</dbReference>
<feature type="compositionally biased region" description="Polar residues" evidence="5">
    <location>
        <begin position="72"/>
        <end position="97"/>
    </location>
</feature>
<keyword evidence="6" id="KW-0472">Membrane</keyword>
<evidence type="ECO:0000259" key="8">
    <source>
        <dbReference type="Pfam" id="PF17048"/>
    </source>
</evidence>
<feature type="compositionally biased region" description="Low complexity" evidence="5">
    <location>
        <begin position="260"/>
        <end position="271"/>
    </location>
</feature>
<feature type="compositionally biased region" description="Acidic residues" evidence="5">
    <location>
        <begin position="100"/>
        <end position="109"/>
    </location>
</feature>
<dbReference type="InterPro" id="IPR031331">
    <property type="entry name" value="NEUT/ALK_ceramidase_C"/>
</dbReference>
<evidence type="ECO:0000256" key="6">
    <source>
        <dbReference type="SAM" id="Phobius"/>
    </source>
</evidence>
<keyword evidence="6" id="KW-1133">Transmembrane helix</keyword>
<dbReference type="InterPro" id="IPR038445">
    <property type="entry name" value="NCDase_C_sf"/>
</dbReference>
<keyword evidence="4" id="KW-0378">Hydrolase</keyword>
<sequence>MKLTESKEESQAETTSIHSDVDLKCSDCPPLPPKSGRSSRTSSSSSNIASPPVCKITKEVVVTDSGCEINVESPTSSGDVTNDATITSDETSSTLGSDSGCEEAEENYDNVDPPKEITPFLQEENEVRDKDSEAVVVHVSHSNYQTSWMQLLRATHDEKRAREAAIALGGVNSPNMPSPFGYKSWLLTLSRRRRLEILFVIGLFLWIGFFVALAISMNGKSHTVNDPIAGSRPDKIPGYGPPLPNNTRLDVHSTLPQNGTPPTSASIESTTSSYTTSVAASTVTQVQTTPDKNSINVIDDVILSSTYKPTTIDQTQPINYGRETSLPKAHKMSTTPTPTITSSSGKRISTSHATTSLTGFRESSVQPETEATLAPSTTSDRTSSAIVSRSTTVQARIDTNKTLKTEAAVNDAKLLNRLQYDLPSQFNLTKVFDDTKPNYMIGIGRADITGPAADVNMMGYANPDQVAGGIHMRQYARAFIIGQGRSRIVFVNIDACMGSMLVKLEVLKILKTSYGDQYTADNLCISGIHTHSAPAGFLQDVLFQVTSLGYIPETLTAMVNGIVESIRIAHSNYAPGYILINKGELLETNINRSPSAYKNNPQSEKDRYKFNVDKEMTLIKFLDAKKKGIGMINWFPVHCTSMNNTNSLISGDNKGYAELLFEGAMDPGALAGQSKFVAAFAQSNEGDVSPNTHGPHCIDTGLPCDDTHSTCGGKVQNCIATGPGKDMFESNKIIGNNQYLKAMELYHKAGILLRGPVQAVHQYIDMTNQTVKINSTYAGHTCKPAMGFSFAAGTTDGPGAFDFKQSDTSGNAFWKVVRNFMHPPSQEQIDCHHPKPILLDTGEMEVPYAWQPNVVDTQLFRVGQLLISAVPGEFTTMSGRRLMDAVLEEFSQKFQGEKFESVIAGLSNTYSDYIATFEEYKEQRYEGASTIHGPHTLASYIQQYRKMAVAMAENKTLQGGAKPHDMKDKLLSFLPGVITDTSPFGNSFGDVLKEANDAYKVGEVVSVQYVSGNPRNSPTVNMTFLTVERETEKDIWTVVYTDASWYTRYIWERPSYMAHIRGLSQVTVKWEIPPETPSGHYRINHYGHYKWFWNGGIYSYHGQSKSFIVKGGSS</sequence>
<evidence type="ECO:0000256" key="1">
    <source>
        <dbReference type="ARBA" id="ARBA00009835"/>
    </source>
</evidence>
<feature type="region of interest" description="Disordered" evidence="5">
    <location>
        <begin position="226"/>
        <end position="271"/>
    </location>
</feature>
<dbReference type="InterPro" id="IPR031329">
    <property type="entry name" value="NEUT/ALK_ceramidase_N"/>
</dbReference>
<feature type="compositionally biased region" description="Polar residues" evidence="5">
    <location>
        <begin position="345"/>
        <end position="387"/>
    </location>
</feature>
<accession>A0ABP0F9R1</accession>
<name>A0ABP0F9R1_CLALP</name>
<feature type="transmembrane region" description="Helical" evidence="6">
    <location>
        <begin position="197"/>
        <end position="217"/>
    </location>
</feature>
<evidence type="ECO:0000256" key="5">
    <source>
        <dbReference type="SAM" id="MobiDB-lite"/>
    </source>
</evidence>
<evidence type="ECO:0000256" key="2">
    <source>
        <dbReference type="ARBA" id="ARBA00011891"/>
    </source>
</evidence>
<dbReference type="Pfam" id="PF17048">
    <property type="entry name" value="Ceramidse_alk_C"/>
    <property type="match status" value="1"/>
</dbReference>
<evidence type="ECO:0000259" key="7">
    <source>
        <dbReference type="Pfam" id="PF04734"/>
    </source>
</evidence>
<proteinExistence type="inferred from homology"/>
<dbReference type="Gene3D" id="2.60.40.2300">
    <property type="entry name" value="Neutral/alkaline non-lysosomal ceramidase, C-terminal domain"/>
    <property type="match status" value="1"/>
</dbReference>
<feature type="compositionally biased region" description="Low complexity" evidence="5">
    <location>
        <begin position="35"/>
        <end position="46"/>
    </location>
</feature>
<dbReference type="PANTHER" id="PTHR12670:SF1">
    <property type="entry name" value="NEUTRAL CERAMIDASE"/>
    <property type="match status" value="1"/>
</dbReference>